<reference evidence="2 3" key="1">
    <citation type="submission" date="2018-06" db="EMBL/GenBank/DDBJ databases">
        <title>Comparative genomics reveals the genomic features of Rhizophagus irregularis, R. cerebriforme, R. diaphanum and Gigaspora rosea, and their symbiotic lifestyle signature.</title>
        <authorList>
            <person name="Morin E."/>
            <person name="San Clemente H."/>
            <person name="Chen E.C.H."/>
            <person name="De La Providencia I."/>
            <person name="Hainaut M."/>
            <person name="Kuo A."/>
            <person name="Kohler A."/>
            <person name="Murat C."/>
            <person name="Tang N."/>
            <person name="Roy S."/>
            <person name="Loubradou J."/>
            <person name="Henrissat B."/>
            <person name="Grigoriev I.V."/>
            <person name="Corradi N."/>
            <person name="Roux C."/>
            <person name="Martin F.M."/>
        </authorList>
    </citation>
    <scope>NUCLEOTIDE SEQUENCE [LARGE SCALE GENOMIC DNA]</scope>
    <source>
        <strain evidence="2 3">DAOM 194757</strain>
    </source>
</reference>
<keyword evidence="1" id="KW-0732">Signal</keyword>
<name>A0A397W3P3_9GLOM</name>
<evidence type="ECO:0000256" key="1">
    <source>
        <dbReference type="SAM" id="SignalP"/>
    </source>
</evidence>
<evidence type="ECO:0000313" key="3">
    <source>
        <dbReference type="Proteomes" id="UP000266673"/>
    </source>
</evidence>
<protein>
    <recommendedName>
        <fullName evidence="4">MD-2-related lipid-recognition domain-containing protein</fullName>
    </recommendedName>
</protein>
<evidence type="ECO:0008006" key="4">
    <source>
        <dbReference type="Google" id="ProtNLM"/>
    </source>
</evidence>
<evidence type="ECO:0000313" key="2">
    <source>
        <dbReference type="EMBL" id="RIB28691.1"/>
    </source>
</evidence>
<proteinExistence type="predicted"/>
<dbReference type="AlphaFoldDB" id="A0A397W3P3"/>
<dbReference type="EMBL" id="QKWP01000058">
    <property type="protein sequence ID" value="RIB28691.1"/>
    <property type="molecule type" value="Genomic_DNA"/>
</dbReference>
<sequence>MKNFAFVFFLFATLLTVNAASHQFDKRAATFTPCTDALPGPTVTMTPDLLVAGESANFIVSGTSKYDIRAGLADLRIQLSKLLSGQIAATPIVNPYYQLFNESFPANTPFSIVAPKVDIPSNLTYNYTIEVIIEDELTYGCSMNTFIN</sequence>
<accession>A0A397W3P3</accession>
<dbReference type="Proteomes" id="UP000266673">
    <property type="component" value="Unassembled WGS sequence"/>
</dbReference>
<dbReference type="OrthoDB" id="2392981at2759"/>
<feature type="signal peptide" evidence="1">
    <location>
        <begin position="1"/>
        <end position="19"/>
    </location>
</feature>
<comment type="caution">
    <text evidence="2">The sequence shown here is derived from an EMBL/GenBank/DDBJ whole genome shotgun (WGS) entry which is preliminary data.</text>
</comment>
<gene>
    <name evidence="2" type="ORF">C2G38_2028329</name>
</gene>
<keyword evidence="3" id="KW-1185">Reference proteome</keyword>
<feature type="chain" id="PRO_5017327667" description="MD-2-related lipid-recognition domain-containing protein" evidence="1">
    <location>
        <begin position="20"/>
        <end position="148"/>
    </location>
</feature>
<organism evidence="2 3">
    <name type="scientific">Gigaspora rosea</name>
    <dbReference type="NCBI Taxonomy" id="44941"/>
    <lineage>
        <taxon>Eukaryota</taxon>
        <taxon>Fungi</taxon>
        <taxon>Fungi incertae sedis</taxon>
        <taxon>Mucoromycota</taxon>
        <taxon>Glomeromycotina</taxon>
        <taxon>Glomeromycetes</taxon>
        <taxon>Diversisporales</taxon>
        <taxon>Gigasporaceae</taxon>
        <taxon>Gigaspora</taxon>
    </lineage>
</organism>